<dbReference type="SUPFAM" id="SSF51905">
    <property type="entry name" value="FAD/NAD(P)-binding domain"/>
    <property type="match status" value="1"/>
</dbReference>
<dbReference type="RefSeq" id="WP_013861698.1">
    <property type="nucleotide sequence ID" value="NC_015635.1"/>
</dbReference>
<dbReference type="InterPro" id="IPR036188">
    <property type="entry name" value="FAD/NAD-bd_sf"/>
</dbReference>
<dbReference type="Pfam" id="PF01494">
    <property type="entry name" value="FAD_binding_3"/>
    <property type="match status" value="1"/>
</dbReference>
<evidence type="ECO:0000259" key="1">
    <source>
        <dbReference type="Pfam" id="PF01494"/>
    </source>
</evidence>
<dbReference type="NCBIfam" id="TIGR02032">
    <property type="entry name" value="GG-red-SF"/>
    <property type="match status" value="1"/>
</dbReference>
<protein>
    <submittedName>
        <fullName evidence="2">Putative oxidoreductase</fullName>
    </submittedName>
</protein>
<dbReference type="STRING" id="1032480.MLP_07970"/>
<keyword evidence="3" id="KW-1185">Reference proteome</keyword>
<reference evidence="2 3" key="1">
    <citation type="submission" date="2011-05" db="EMBL/GenBank/DDBJ databases">
        <title>Whole genome sequence of Microlunatus phosphovorus NM-1.</title>
        <authorList>
            <person name="Hosoyama A."/>
            <person name="Sasaki K."/>
            <person name="Harada T."/>
            <person name="Igarashi R."/>
            <person name="Kawakoshi A."/>
            <person name="Sasagawa M."/>
            <person name="Fukada J."/>
            <person name="Nakamura S."/>
            <person name="Katano Y."/>
            <person name="Hanada S."/>
            <person name="Kamagata Y."/>
            <person name="Nakamura N."/>
            <person name="Yamazaki S."/>
            <person name="Fujita N."/>
        </authorList>
    </citation>
    <scope>NUCLEOTIDE SEQUENCE [LARGE SCALE GENOMIC DNA]</scope>
    <source>
        <strain evidence="3">ATCC 700054 / DSM 10555 / JCM 9379 / NBRC 101784 / NCIMB 13414 / VKM Ac-1990 / NM-1</strain>
    </source>
</reference>
<dbReference type="GO" id="GO:0016628">
    <property type="term" value="F:oxidoreductase activity, acting on the CH-CH group of donors, NAD or NADP as acceptor"/>
    <property type="evidence" value="ECO:0007669"/>
    <property type="project" value="InterPro"/>
</dbReference>
<dbReference type="Gene3D" id="3.50.50.60">
    <property type="entry name" value="FAD/NAD(P)-binding domain"/>
    <property type="match status" value="1"/>
</dbReference>
<dbReference type="InterPro" id="IPR002938">
    <property type="entry name" value="FAD-bd"/>
</dbReference>
<dbReference type="EMBL" id="AP012204">
    <property type="protein sequence ID" value="BAK33811.1"/>
    <property type="molecule type" value="Genomic_DNA"/>
</dbReference>
<dbReference type="GO" id="GO:0071949">
    <property type="term" value="F:FAD binding"/>
    <property type="evidence" value="ECO:0007669"/>
    <property type="project" value="InterPro"/>
</dbReference>
<proteinExistence type="predicted"/>
<dbReference type="InterPro" id="IPR011777">
    <property type="entry name" value="Geranylgeranyl_Rdtase_fam"/>
</dbReference>
<dbReference type="OrthoDB" id="9795712at2"/>
<dbReference type="PANTHER" id="PTHR42685">
    <property type="entry name" value="GERANYLGERANYL DIPHOSPHATE REDUCTASE"/>
    <property type="match status" value="1"/>
</dbReference>
<accession>F5XLT2</accession>
<dbReference type="AlphaFoldDB" id="F5XLT2"/>
<dbReference type="PANTHER" id="PTHR42685:SF22">
    <property type="entry name" value="CONDITIONED MEDIUM FACTOR RECEPTOR 1"/>
    <property type="match status" value="1"/>
</dbReference>
<gene>
    <name evidence="2" type="ordered locus">MLP_07970</name>
</gene>
<dbReference type="PRINTS" id="PR00420">
    <property type="entry name" value="RNGMNOXGNASE"/>
</dbReference>
<dbReference type="Proteomes" id="UP000007947">
    <property type="component" value="Chromosome"/>
</dbReference>
<dbReference type="KEGG" id="mph:MLP_07970"/>
<sequence>MSVEADVLVVGAGPAGSATATHLARRGLDVALLEKSQFPREKVCGDGLTPRATRQLIRLGIDTSVEAGWLHNKGLRIYGGSTTPFELPWPELADFPSYGLVRPRADFDDLLARNAVAAGAKLYERTNVSGPIIDDTTGRIVGVTTKNGDTFKAPLVVAADGNSTRLSLALGLTKRDDRPMGVAVRTYYRSPRHIDDHLESWLELWAGKPGESDLLPGYGWIFGMGDGTCNVGLGVLNTSSAFGKTDYKDLLKRWLDNTPEEWGFRDENMTTKVSGAALPMGFNRQPHYVNGLLLVGDAGGMVNPFNGEGIAYAMESAELAADAIAEARYRGIGTSSAERALQGYPTQLKAQLGGYYTLGNIFVKLIGNPKVMGICTKYGLPRKTLMRFTLKLLANLHDSRDGDAMDKIINALCKLAPAA</sequence>
<dbReference type="eggNOG" id="COG0644">
    <property type="taxonomic scope" value="Bacteria"/>
</dbReference>
<evidence type="ECO:0000313" key="3">
    <source>
        <dbReference type="Proteomes" id="UP000007947"/>
    </source>
</evidence>
<dbReference type="InterPro" id="IPR050407">
    <property type="entry name" value="Geranylgeranyl_reductase"/>
</dbReference>
<dbReference type="HOGENOM" id="CLU_024648_5_2_11"/>
<organism evidence="2 3">
    <name type="scientific">Microlunatus phosphovorus (strain ATCC 700054 / DSM 10555 / JCM 9379 / NBRC 101784 / NCIMB 13414 / VKM Ac-1990 / NM-1)</name>
    <dbReference type="NCBI Taxonomy" id="1032480"/>
    <lineage>
        <taxon>Bacteria</taxon>
        <taxon>Bacillati</taxon>
        <taxon>Actinomycetota</taxon>
        <taxon>Actinomycetes</taxon>
        <taxon>Propionibacteriales</taxon>
        <taxon>Propionibacteriaceae</taxon>
        <taxon>Microlunatus</taxon>
    </lineage>
</organism>
<evidence type="ECO:0000313" key="2">
    <source>
        <dbReference type="EMBL" id="BAK33811.1"/>
    </source>
</evidence>
<name>F5XLT2_MICPN</name>
<feature type="domain" description="FAD-binding" evidence="1">
    <location>
        <begin position="4"/>
        <end position="327"/>
    </location>
</feature>